<proteinExistence type="predicted"/>
<protein>
    <submittedName>
        <fullName evidence="1">Uncharacterized protein</fullName>
    </submittedName>
</protein>
<comment type="caution">
    <text evidence="1">The sequence shown here is derived from an EMBL/GenBank/DDBJ whole genome shotgun (WGS) entry which is preliminary data.</text>
</comment>
<evidence type="ECO:0000313" key="1">
    <source>
        <dbReference type="EMBL" id="GFT07811.1"/>
    </source>
</evidence>
<reference evidence="1" key="1">
    <citation type="submission" date="2020-08" db="EMBL/GenBank/DDBJ databases">
        <title>Multicomponent nature underlies the extraordinary mechanical properties of spider dragline silk.</title>
        <authorList>
            <person name="Kono N."/>
            <person name="Nakamura H."/>
            <person name="Mori M."/>
            <person name="Yoshida Y."/>
            <person name="Ohtoshi R."/>
            <person name="Malay A.D."/>
            <person name="Moran D.A.P."/>
            <person name="Tomita M."/>
            <person name="Numata K."/>
            <person name="Arakawa K."/>
        </authorList>
    </citation>
    <scope>NUCLEOTIDE SEQUENCE</scope>
</reference>
<name>A0A8X6NCM1_NEPPI</name>
<dbReference type="Proteomes" id="UP000887013">
    <property type="component" value="Unassembled WGS sequence"/>
</dbReference>
<dbReference type="AlphaFoldDB" id="A0A8X6NCM1"/>
<dbReference type="OrthoDB" id="7471944at2759"/>
<organism evidence="1 2">
    <name type="scientific">Nephila pilipes</name>
    <name type="common">Giant wood spider</name>
    <name type="synonym">Nephila maculata</name>
    <dbReference type="NCBI Taxonomy" id="299642"/>
    <lineage>
        <taxon>Eukaryota</taxon>
        <taxon>Metazoa</taxon>
        <taxon>Ecdysozoa</taxon>
        <taxon>Arthropoda</taxon>
        <taxon>Chelicerata</taxon>
        <taxon>Arachnida</taxon>
        <taxon>Araneae</taxon>
        <taxon>Araneomorphae</taxon>
        <taxon>Entelegynae</taxon>
        <taxon>Araneoidea</taxon>
        <taxon>Nephilidae</taxon>
        <taxon>Nephila</taxon>
    </lineage>
</organism>
<keyword evidence="2" id="KW-1185">Reference proteome</keyword>
<dbReference type="EMBL" id="BMAW01056793">
    <property type="protein sequence ID" value="GFT07811.1"/>
    <property type="molecule type" value="Genomic_DNA"/>
</dbReference>
<evidence type="ECO:0000313" key="2">
    <source>
        <dbReference type="Proteomes" id="UP000887013"/>
    </source>
</evidence>
<gene>
    <name evidence="1" type="ORF">NPIL_376711</name>
</gene>
<sequence>MSSTPSSRYFYECIHVAKPSINCLTTKKLSLPPLDDAVFPDTISIPHPIQEQLFVKCEILSVNQQTQLDMIIGNFADVFILMMKALDYAHV</sequence>
<accession>A0A8X6NCM1</accession>